<gene>
    <name evidence="1" type="ORF">BN000_03065</name>
</gene>
<dbReference type="RefSeq" id="WP_090635393.1">
    <property type="nucleotide sequence ID" value="NZ_CVRB01000003.1"/>
</dbReference>
<evidence type="ECO:0000313" key="2">
    <source>
        <dbReference type="Proteomes" id="UP000199087"/>
    </source>
</evidence>
<accession>A0A0U1NYQ1</accession>
<dbReference type="SUPFAM" id="SSF55961">
    <property type="entry name" value="Bet v1-like"/>
    <property type="match status" value="1"/>
</dbReference>
<name>A0A0U1NYQ1_9BACI</name>
<evidence type="ECO:0000313" key="1">
    <source>
        <dbReference type="EMBL" id="CRK83107.1"/>
    </source>
</evidence>
<protein>
    <recommendedName>
        <fullName evidence="3">SRPBCC family protein</fullName>
    </recommendedName>
</protein>
<proteinExistence type="predicted"/>
<sequence length="109" mass="12068">MPLSVCPASEVNASIEKTWSLLYEPAKYGTWADANVMSVSPVGFAQAGQIINLTSKSLGVKWHVSLHVISVDVINHRIIFETHLPFKLVLKNNISCIENDEKACLVRYA</sequence>
<dbReference type="AlphaFoldDB" id="A0A0U1NYQ1"/>
<dbReference type="EMBL" id="CVRB01000003">
    <property type="protein sequence ID" value="CRK83107.1"/>
    <property type="molecule type" value="Genomic_DNA"/>
</dbReference>
<evidence type="ECO:0008006" key="3">
    <source>
        <dbReference type="Google" id="ProtNLM"/>
    </source>
</evidence>
<dbReference type="Proteomes" id="UP000199087">
    <property type="component" value="Unassembled WGS sequence"/>
</dbReference>
<organism evidence="1 2">
    <name type="scientific">Neobacillus massiliamazoniensis</name>
    <dbReference type="NCBI Taxonomy" id="1499688"/>
    <lineage>
        <taxon>Bacteria</taxon>
        <taxon>Bacillati</taxon>
        <taxon>Bacillota</taxon>
        <taxon>Bacilli</taxon>
        <taxon>Bacillales</taxon>
        <taxon>Bacillaceae</taxon>
        <taxon>Neobacillus</taxon>
    </lineage>
</organism>
<reference evidence="2" key="1">
    <citation type="submission" date="2015-05" db="EMBL/GenBank/DDBJ databases">
        <authorList>
            <person name="Urmite Genomes"/>
        </authorList>
    </citation>
    <scope>NUCLEOTIDE SEQUENCE [LARGE SCALE GENOMIC DNA]</scope>
    <source>
        <strain evidence="2">LF1</strain>
    </source>
</reference>
<keyword evidence="2" id="KW-1185">Reference proteome</keyword>